<gene>
    <name evidence="3" type="ORF">OERS_16470</name>
    <name evidence="2" type="ORF">OJAG_34510</name>
</gene>
<dbReference type="PATRIC" id="fig|43678.3.peg.3614"/>
<dbReference type="EMBL" id="LRIE01000083">
    <property type="protein sequence ID" value="KZM33967.1"/>
    <property type="molecule type" value="Genomic_DNA"/>
</dbReference>
<reference evidence="3 5" key="2">
    <citation type="submission" date="2016-06" db="EMBL/GenBank/DDBJ databases">
        <title>Genome sequence of Oerskovia enterophila DSM 43852.</title>
        <authorList>
            <person name="Poehlein A."/>
            <person name="Jag V."/>
            <person name="Bengelsdorf F.R."/>
            <person name="Daniel R."/>
            <person name="Duerre P."/>
        </authorList>
    </citation>
    <scope>NUCLEOTIDE SEQUENCE [LARGE SCALE GENOMIC DNA]</scope>
    <source>
        <strain evidence="3 5">DSM 43852</strain>
    </source>
</reference>
<evidence type="ECO:0000313" key="2">
    <source>
        <dbReference type="EMBL" id="KZM33967.1"/>
    </source>
</evidence>
<dbReference type="RefSeq" id="WP_068625391.1">
    <property type="nucleotide sequence ID" value="NZ_LRIE01000083.1"/>
</dbReference>
<proteinExistence type="predicted"/>
<evidence type="ECO:0000313" key="3">
    <source>
        <dbReference type="EMBL" id="OCI31666.1"/>
    </source>
</evidence>
<evidence type="ECO:0000313" key="5">
    <source>
        <dbReference type="Proteomes" id="UP000093412"/>
    </source>
</evidence>
<sequence length="208" mass="21841">MLLRHVARPMLASWFIYDGVQAALKPAEHVRAARRGVSLVGQQLGVEDPLSEKQVAALVRVHGATTAVAGLFLAFGKAPRTAALTLAALSVPLAVVNQPFTPSDVPRDVRTRKFVANVGAIGAALIAGADYEGRPGVRWRVDRARKDLALAKNAKHQVDTAKHTISSTAEKAAHTVTDSAAQASRKARRAASSATRSAVDTVKGAVSS</sequence>
<dbReference type="Proteomes" id="UP000093412">
    <property type="component" value="Unassembled WGS sequence"/>
</dbReference>
<dbReference type="STRING" id="43678.OJAG_34510"/>
<dbReference type="Proteomes" id="UP000076447">
    <property type="component" value="Unassembled WGS sequence"/>
</dbReference>
<dbReference type="OrthoDB" id="329282at2"/>
<feature type="region of interest" description="Disordered" evidence="1">
    <location>
        <begin position="166"/>
        <end position="208"/>
    </location>
</feature>
<accession>A0A161XBP0</accession>
<reference evidence="2 4" key="1">
    <citation type="submission" date="2016-01" db="EMBL/GenBank/DDBJ databases">
        <title>Genome sequence of Oerskovia enterophila VJag, an agar and cellulose degrading bacterium.</title>
        <authorList>
            <person name="Poehlein A."/>
            <person name="Jag V."/>
            <person name="Bengelsdorf F."/>
            <person name="Duerre P."/>
            <person name="Daniel R."/>
        </authorList>
    </citation>
    <scope>NUCLEOTIDE SEQUENCE [LARGE SCALE GENOMIC DNA]</scope>
    <source>
        <strain evidence="2 4">VJag</strain>
    </source>
</reference>
<dbReference type="EMBL" id="MAQA01000015">
    <property type="protein sequence ID" value="OCI31666.1"/>
    <property type="molecule type" value="Genomic_DNA"/>
</dbReference>
<evidence type="ECO:0000313" key="4">
    <source>
        <dbReference type="Proteomes" id="UP000076447"/>
    </source>
</evidence>
<dbReference type="AlphaFoldDB" id="A0A161XBP0"/>
<keyword evidence="5" id="KW-1185">Reference proteome</keyword>
<organism evidence="2 4">
    <name type="scientific">Oerskovia enterophila</name>
    <dbReference type="NCBI Taxonomy" id="43678"/>
    <lineage>
        <taxon>Bacteria</taxon>
        <taxon>Bacillati</taxon>
        <taxon>Actinomycetota</taxon>
        <taxon>Actinomycetes</taxon>
        <taxon>Micrococcales</taxon>
        <taxon>Cellulomonadaceae</taxon>
        <taxon>Oerskovia</taxon>
    </lineage>
</organism>
<protein>
    <submittedName>
        <fullName evidence="2">DoxX</fullName>
    </submittedName>
</protein>
<name>A0A161XBP0_9CELL</name>
<evidence type="ECO:0000256" key="1">
    <source>
        <dbReference type="SAM" id="MobiDB-lite"/>
    </source>
</evidence>
<feature type="compositionally biased region" description="Low complexity" evidence="1">
    <location>
        <begin position="179"/>
        <end position="198"/>
    </location>
</feature>
<comment type="caution">
    <text evidence="2">The sequence shown here is derived from an EMBL/GenBank/DDBJ whole genome shotgun (WGS) entry which is preliminary data.</text>
</comment>